<dbReference type="EMBL" id="BPLR01013741">
    <property type="protein sequence ID" value="GIY63442.1"/>
    <property type="molecule type" value="Genomic_DNA"/>
</dbReference>
<comment type="caution">
    <text evidence="4">The sequence shown here is derived from an EMBL/GenBank/DDBJ whole genome shotgun (WGS) entry which is preliminary data.</text>
</comment>
<evidence type="ECO:0000256" key="1">
    <source>
        <dbReference type="ARBA" id="ARBA00022723"/>
    </source>
</evidence>
<proteinExistence type="predicted"/>
<sequence>MMMACDLCGSWKRWEEHKNIVWSLYKEYFNQGDKEVNFGMVTPGHMLRTNAESIPRYQTAFLINVAIPIFELLSKVFPQLSEITKTTQENLECWKTYK</sequence>
<dbReference type="GO" id="GO:0004114">
    <property type="term" value="F:3',5'-cyclic-nucleotide phosphodiesterase activity"/>
    <property type="evidence" value="ECO:0007669"/>
    <property type="project" value="InterPro"/>
</dbReference>
<evidence type="ECO:0000259" key="3">
    <source>
        <dbReference type="PROSITE" id="PS51845"/>
    </source>
</evidence>
<keyword evidence="5" id="KW-1185">Reference proteome</keyword>
<accession>A0AAV4UZQ7</accession>
<protein>
    <submittedName>
        <fullName evidence="4">PDEase domain-containing protein</fullName>
    </submittedName>
</protein>
<dbReference type="PROSITE" id="PS51845">
    <property type="entry name" value="PDEASE_I_2"/>
    <property type="match status" value="1"/>
</dbReference>
<gene>
    <name evidence="4" type="primary">AVEN_87638_1</name>
    <name evidence="4" type="ORF">CEXT_348951</name>
</gene>
<dbReference type="PANTHER" id="PTHR11347">
    <property type="entry name" value="CYCLIC NUCLEOTIDE PHOSPHODIESTERASE"/>
    <property type="match status" value="1"/>
</dbReference>
<keyword evidence="1" id="KW-0479">Metal-binding</keyword>
<dbReference type="InterPro" id="IPR036971">
    <property type="entry name" value="PDEase_catalytic_dom_sf"/>
</dbReference>
<evidence type="ECO:0000313" key="5">
    <source>
        <dbReference type="Proteomes" id="UP001054945"/>
    </source>
</evidence>
<dbReference type="GO" id="GO:0007165">
    <property type="term" value="P:signal transduction"/>
    <property type="evidence" value="ECO:0007669"/>
    <property type="project" value="InterPro"/>
</dbReference>
<dbReference type="AlphaFoldDB" id="A0AAV4UZQ7"/>
<dbReference type="Gene3D" id="1.10.1300.10">
    <property type="entry name" value="3'5'-cyclic nucleotide phosphodiesterase, catalytic domain"/>
    <property type="match status" value="1"/>
</dbReference>
<evidence type="ECO:0000256" key="2">
    <source>
        <dbReference type="ARBA" id="ARBA00022801"/>
    </source>
</evidence>
<dbReference type="GO" id="GO:0046872">
    <property type="term" value="F:metal ion binding"/>
    <property type="evidence" value="ECO:0007669"/>
    <property type="project" value="UniProtKB-KW"/>
</dbReference>
<name>A0AAV4UZQ7_CAEEX</name>
<dbReference type="InterPro" id="IPR002073">
    <property type="entry name" value="PDEase_catalytic_dom"/>
</dbReference>
<dbReference type="Pfam" id="PF00233">
    <property type="entry name" value="PDEase_I"/>
    <property type="match status" value="1"/>
</dbReference>
<dbReference type="SUPFAM" id="SSF109604">
    <property type="entry name" value="HD-domain/PDEase-like"/>
    <property type="match status" value="1"/>
</dbReference>
<feature type="domain" description="PDEase" evidence="3">
    <location>
        <begin position="1"/>
        <end position="98"/>
    </location>
</feature>
<evidence type="ECO:0000313" key="4">
    <source>
        <dbReference type="EMBL" id="GIY63442.1"/>
    </source>
</evidence>
<keyword evidence="2" id="KW-0378">Hydrolase</keyword>
<reference evidence="4 5" key="1">
    <citation type="submission" date="2021-06" db="EMBL/GenBank/DDBJ databases">
        <title>Caerostris extrusa draft genome.</title>
        <authorList>
            <person name="Kono N."/>
            <person name="Arakawa K."/>
        </authorList>
    </citation>
    <scope>NUCLEOTIDE SEQUENCE [LARGE SCALE GENOMIC DNA]</scope>
</reference>
<dbReference type="Proteomes" id="UP001054945">
    <property type="component" value="Unassembled WGS sequence"/>
</dbReference>
<organism evidence="4 5">
    <name type="scientific">Caerostris extrusa</name>
    <name type="common">Bark spider</name>
    <name type="synonym">Caerostris bankana</name>
    <dbReference type="NCBI Taxonomy" id="172846"/>
    <lineage>
        <taxon>Eukaryota</taxon>
        <taxon>Metazoa</taxon>
        <taxon>Ecdysozoa</taxon>
        <taxon>Arthropoda</taxon>
        <taxon>Chelicerata</taxon>
        <taxon>Arachnida</taxon>
        <taxon>Araneae</taxon>
        <taxon>Araneomorphae</taxon>
        <taxon>Entelegynae</taxon>
        <taxon>Araneoidea</taxon>
        <taxon>Araneidae</taxon>
        <taxon>Caerostris</taxon>
    </lineage>
</organism>